<dbReference type="InterPro" id="IPR023214">
    <property type="entry name" value="HAD_sf"/>
</dbReference>
<keyword evidence="2" id="KW-1185">Reference proteome</keyword>
<dbReference type="SFLD" id="SFLDG01129">
    <property type="entry name" value="C1.5:_HAD__Beta-PGM__Phosphata"/>
    <property type="match status" value="1"/>
</dbReference>
<accession>A0ABW4LC31</accession>
<dbReference type="InterPro" id="IPR006439">
    <property type="entry name" value="HAD-SF_hydro_IA"/>
</dbReference>
<reference evidence="2" key="1">
    <citation type="journal article" date="2019" name="Int. J. Syst. Evol. Microbiol.">
        <title>The Global Catalogue of Microorganisms (GCM) 10K type strain sequencing project: providing services to taxonomists for standard genome sequencing and annotation.</title>
        <authorList>
            <consortium name="The Broad Institute Genomics Platform"/>
            <consortium name="The Broad Institute Genome Sequencing Center for Infectious Disease"/>
            <person name="Wu L."/>
            <person name="Ma J."/>
        </authorList>
    </citation>
    <scope>NUCLEOTIDE SEQUENCE [LARGE SCALE GENOMIC DNA]</scope>
    <source>
        <strain evidence="2">JCM 17130</strain>
    </source>
</reference>
<keyword evidence="1" id="KW-0378">Hydrolase</keyword>
<dbReference type="Pfam" id="PF00702">
    <property type="entry name" value="Hydrolase"/>
    <property type="match status" value="1"/>
</dbReference>
<dbReference type="EMBL" id="JBHUEE010000015">
    <property type="protein sequence ID" value="MFD1719877.1"/>
    <property type="molecule type" value="Genomic_DNA"/>
</dbReference>
<dbReference type="Proteomes" id="UP001597277">
    <property type="component" value="Unassembled WGS sequence"/>
</dbReference>
<evidence type="ECO:0000313" key="1">
    <source>
        <dbReference type="EMBL" id="MFD1719877.1"/>
    </source>
</evidence>
<dbReference type="GO" id="GO:0016787">
    <property type="term" value="F:hydrolase activity"/>
    <property type="evidence" value="ECO:0007669"/>
    <property type="project" value="UniProtKB-KW"/>
</dbReference>
<dbReference type="SFLD" id="SFLDS00003">
    <property type="entry name" value="Haloacid_Dehalogenase"/>
    <property type="match status" value="1"/>
</dbReference>
<dbReference type="InterPro" id="IPR023198">
    <property type="entry name" value="PGP-like_dom2"/>
</dbReference>
<dbReference type="SUPFAM" id="SSF56784">
    <property type="entry name" value="HAD-like"/>
    <property type="match status" value="1"/>
</dbReference>
<proteinExistence type="predicted"/>
<evidence type="ECO:0000313" key="2">
    <source>
        <dbReference type="Proteomes" id="UP001597277"/>
    </source>
</evidence>
<comment type="caution">
    <text evidence="1">The sequence shown here is derived from an EMBL/GenBank/DDBJ whole genome shotgun (WGS) entry which is preliminary data.</text>
</comment>
<sequence>MDLTAAELVGARLRRHGAGVLLDLDGTLVDSEPTNRAAFATYFARRGWDVPHETLMRFAGRRGTEVLAELDGPWAGEDPVTLADEIVACLDPEATPPVPVPGAADAVAAWRRAGVPISLVTSARHDWAVEALEMLGVADLGLAMVTAESVAVGKPDPEPFLRGADALGLDPADCLAFEDTPAGLAAALGAGVGLVVGVRTSHPDAVLREAGAHASVPDMTALVPAVSGEART</sequence>
<dbReference type="InterPro" id="IPR036412">
    <property type="entry name" value="HAD-like_sf"/>
</dbReference>
<name>A0ABW4LC31_9MICO</name>
<dbReference type="PANTHER" id="PTHR43481:SF4">
    <property type="entry name" value="GLYCEROL-1-PHOSPHATE PHOSPHOHYDROLASE 1-RELATED"/>
    <property type="match status" value="1"/>
</dbReference>
<organism evidence="1 2">
    <name type="scientific">Georgenia deserti</name>
    <dbReference type="NCBI Taxonomy" id="2093781"/>
    <lineage>
        <taxon>Bacteria</taxon>
        <taxon>Bacillati</taxon>
        <taxon>Actinomycetota</taxon>
        <taxon>Actinomycetes</taxon>
        <taxon>Micrococcales</taxon>
        <taxon>Bogoriellaceae</taxon>
        <taxon>Georgenia</taxon>
    </lineage>
</organism>
<dbReference type="RefSeq" id="WP_388011042.1">
    <property type="nucleotide sequence ID" value="NZ_JBHUEE010000015.1"/>
</dbReference>
<dbReference type="Gene3D" id="1.10.150.240">
    <property type="entry name" value="Putative phosphatase, domain 2"/>
    <property type="match status" value="1"/>
</dbReference>
<dbReference type="InterPro" id="IPR051806">
    <property type="entry name" value="HAD-like_SPP"/>
</dbReference>
<dbReference type="NCBIfam" id="TIGR01509">
    <property type="entry name" value="HAD-SF-IA-v3"/>
    <property type="match status" value="1"/>
</dbReference>
<gene>
    <name evidence="1" type="ORF">ACFSE6_18725</name>
</gene>
<dbReference type="Gene3D" id="3.40.50.1000">
    <property type="entry name" value="HAD superfamily/HAD-like"/>
    <property type="match status" value="1"/>
</dbReference>
<dbReference type="PANTHER" id="PTHR43481">
    <property type="entry name" value="FRUCTOSE-1-PHOSPHATE PHOSPHATASE"/>
    <property type="match status" value="1"/>
</dbReference>
<protein>
    <submittedName>
        <fullName evidence="1">HAD family hydrolase</fullName>
    </submittedName>
</protein>